<name>A0ABY4KH21_9FLAO</name>
<evidence type="ECO:0000259" key="1">
    <source>
        <dbReference type="Pfam" id="PF00144"/>
    </source>
</evidence>
<dbReference type="EMBL" id="CP096205">
    <property type="protein sequence ID" value="UPQ78700.1"/>
    <property type="molecule type" value="Genomic_DNA"/>
</dbReference>
<gene>
    <name evidence="2" type="ORF">M0M57_13865</name>
</gene>
<reference evidence="2" key="1">
    <citation type="submission" date="2022-04" db="EMBL/GenBank/DDBJ databases">
        <title>Consumption of N2O by Flavobacterium azooxidireducens sp. nov. isolated from Decomposing Leaf Litter of Phragmites australis (Cav.).</title>
        <authorList>
            <person name="Behrendt U."/>
            <person name="Spanner T."/>
            <person name="Augustin J."/>
            <person name="Horn M.A."/>
            <person name="Kolb S."/>
            <person name="Ulrich A."/>
        </authorList>
    </citation>
    <scope>NUCLEOTIDE SEQUENCE</scope>
    <source>
        <strain evidence="2">IGB 4-14</strain>
    </source>
</reference>
<sequence length="400" mass="45951">MSKLSIAVAISTILFTFSCQKKEEAPLLAQHVEEEIISIDSSLITIPFSLKLNPVSEDYAFEKERQVSEFYSKKIGLSDFSGALLVAKNGKIIFEDYKGYANFATKTPISETSALHLASVSKVMTATLVLKLVQENKIDLNEKVQTYLPDFPYQNTTVKTLLNHRSGLPHYSRFSESIKGWNSRKVLSNADVLDYLKRYKFALLAKNDTKFNYCNTNYAMLALIIEKVTEKSYAEAMQEQIFTPLGMNDTFVIDFEKQKKDVSQSYKSSYVNHGWDQFDAIYGDKNVYSTPRDLVKFDLATYSTEFLRKDLWEEALKGYSYEKRGVKNYGLGIRLREWETGQTLHYHNGWWHGNTSSYTTLKKDTIVIIALSNKYTQKTYQAMKLSALFGDYPFELNDKE</sequence>
<dbReference type="Proteomes" id="UP000830583">
    <property type="component" value="Chromosome"/>
</dbReference>
<evidence type="ECO:0000313" key="3">
    <source>
        <dbReference type="Proteomes" id="UP000830583"/>
    </source>
</evidence>
<keyword evidence="3" id="KW-1185">Reference proteome</keyword>
<dbReference type="InterPro" id="IPR012338">
    <property type="entry name" value="Beta-lactam/transpept-like"/>
</dbReference>
<evidence type="ECO:0000313" key="2">
    <source>
        <dbReference type="EMBL" id="UPQ78700.1"/>
    </source>
</evidence>
<proteinExistence type="predicted"/>
<dbReference type="Gene3D" id="3.40.710.10">
    <property type="entry name" value="DD-peptidase/beta-lactamase superfamily"/>
    <property type="match status" value="1"/>
</dbReference>
<dbReference type="RefSeq" id="WP_248433648.1">
    <property type="nucleotide sequence ID" value="NZ_CP096205.1"/>
</dbReference>
<accession>A0ABY4KH21</accession>
<dbReference type="PANTHER" id="PTHR46825">
    <property type="entry name" value="D-ALANYL-D-ALANINE-CARBOXYPEPTIDASE/ENDOPEPTIDASE AMPH"/>
    <property type="match status" value="1"/>
</dbReference>
<dbReference type="InterPro" id="IPR001466">
    <property type="entry name" value="Beta-lactam-related"/>
</dbReference>
<feature type="domain" description="Beta-lactamase-related" evidence="1">
    <location>
        <begin position="82"/>
        <end position="376"/>
    </location>
</feature>
<dbReference type="InterPro" id="IPR050491">
    <property type="entry name" value="AmpC-like"/>
</dbReference>
<dbReference type="PROSITE" id="PS51257">
    <property type="entry name" value="PROKAR_LIPOPROTEIN"/>
    <property type="match status" value="1"/>
</dbReference>
<dbReference type="PANTHER" id="PTHR46825:SF9">
    <property type="entry name" value="BETA-LACTAMASE-RELATED DOMAIN-CONTAINING PROTEIN"/>
    <property type="match status" value="1"/>
</dbReference>
<dbReference type="SUPFAM" id="SSF56601">
    <property type="entry name" value="beta-lactamase/transpeptidase-like"/>
    <property type="match status" value="1"/>
</dbReference>
<protein>
    <submittedName>
        <fullName evidence="2">Beta-lactamase family protein</fullName>
    </submittedName>
</protein>
<organism evidence="2 3">
    <name type="scientific">Flavobacterium azooxidireducens</name>
    <dbReference type="NCBI Taxonomy" id="1871076"/>
    <lineage>
        <taxon>Bacteria</taxon>
        <taxon>Pseudomonadati</taxon>
        <taxon>Bacteroidota</taxon>
        <taxon>Flavobacteriia</taxon>
        <taxon>Flavobacteriales</taxon>
        <taxon>Flavobacteriaceae</taxon>
        <taxon>Flavobacterium</taxon>
    </lineage>
</organism>
<dbReference type="Pfam" id="PF00144">
    <property type="entry name" value="Beta-lactamase"/>
    <property type="match status" value="1"/>
</dbReference>